<dbReference type="RefSeq" id="XP_008045694.1">
    <property type="nucleotide sequence ID" value="XM_008047503.1"/>
</dbReference>
<accession>R7S8X3</accession>
<protein>
    <submittedName>
        <fullName evidence="1">Uncharacterized protein</fullName>
    </submittedName>
</protein>
<dbReference type="KEGG" id="tvs:TRAVEDRAFT_54581"/>
<sequence length="96" mass="10516">MSLMVLTFSVGHGRQQPAAEDQGRYADALRLGAWGLPRAYTAAKLLSLLSVKLKYVSPNITVSSMSIERGSSYCRGPIWHLDPVRRPKCVGLNGNE</sequence>
<gene>
    <name evidence="1" type="ORF">TRAVEDRAFT_54581</name>
</gene>
<dbReference type="EMBL" id="JH711805">
    <property type="protein sequence ID" value="EIW51424.1"/>
    <property type="molecule type" value="Genomic_DNA"/>
</dbReference>
<evidence type="ECO:0000313" key="2">
    <source>
        <dbReference type="Proteomes" id="UP000054317"/>
    </source>
</evidence>
<evidence type="ECO:0000313" key="1">
    <source>
        <dbReference type="EMBL" id="EIW51424.1"/>
    </source>
</evidence>
<dbReference type="GeneID" id="19417452"/>
<proteinExistence type="predicted"/>
<dbReference type="Proteomes" id="UP000054317">
    <property type="component" value="Unassembled WGS sequence"/>
</dbReference>
<dbReference type="AlphaFoldDB" id="R7S8X3"/>
<keyword evidence="2" id="KW-1185">Reference proteome</keyword>
<organism evidence="1 2">
    <name type="scientific">Trametes versicolor (strain FP-101664)</name>
    <name type="common">White-rot fungus</name>
    <name type="synonym">Coriolus versicolor</name>
    <dbReference type="NCBI Taxonomy" id="717944"/>
    <lineage>
        <taxon>Eukaryota</taxon>
        <taxon>Fungi</taxon>
        <taxon>Dikarya</taxon>
        <taxon>Basidiomycota</taxon>
        <taxon>Agaricomycotina</taxon>
        <taxon>Agaricomycetes</taxon>
        <taxon>Polyporales</taxon>
        <taxon>Polyporaceae</taxon>
        <taxon>Trametes</taxon>
    </lineage>
</organism>
<name>R7S8X3_TRAVS</name>
<reference evidence="2" key="1">
    <citation type="journal article" date="2012" name="Science">
        <title>The Paleozoic origin of enzymatic lignin decomposition reconstructed from 31 fungal genomes.</title>
        <authorList>
            <person name="Floudas D."/>
            <person name="Binder M."/>
            <person name="Riley R."/>
            <person name="Barry K."/>
            <person name="Blanchette R.A."/>
            <person name="Henrissat B."/>
            <person name="Martinez A.T."/>
            <person name="Otillar R."/>
            <person name="Spatafora J.W."/>
            <person name="Yadav J.S."/>
            <person name="Aerts A."/>
            <person name="Benoit I."/>
            <person name="Boyd A."/>
            <person name="Carlson A."/>
            <person name="Copeland A."/>
            <person name="Coutinho P.M."/>
            <person name="de Vries R.P."/>
            <person name="Ferreira P."/>
            <person name="Findley K."/>
            <person name="Foster B."/>
            <person name="Gaskell J."/>
            <person name="Glotzer D."/>
            <person name="Gorecki P."/>
            <person name="Heitman J."/>
            <person name="Hesse C."/>
            <person name="Hori C."/>
            <person name="Igarashi K."/>
            <person name="Jurgens J.A."/>
            <person name="Kallen N."/>
            <person name="Kersten P."/>
            <person name="Kohler A."/>
            <person name="Kuees U."/>
            <person name="Kumar T.K.A."/>
            <person name="Kuo A."/>
            <person name="LaButti K."/>
            <person name="Larrondo L.F."/>
            <person name="Lindquist E."/>
            <person name="Ling A."/>
            <person name="Lombard V."/>
            <person name="Lucas S."/>
            <person name="Lundell T."/>
            <person name="Martin R."/>
            <person name="McLaughlin D.J."/>
            <person name="Morgenstern I."/>
            <person name="Morin E."/>
            <person name="Murat C."/>
            <person name="Nagy L.G."/>
            <person name="Nolan M."/>
            <person name="Ohm R.A."/>
            <person name="Patyshakuliyeva A."/>
            <person name="Rokas A."/>
            <person name="Ruiz-Duenas F.J."/>
            <person name="Sabat G."/>
            <person name="Salamov A."/>
            <person name="Samejima M."/>
            <person name="Schmutz J."/>
            <person name="Slot J.C."/>
            <person name="St John F."/>
            <person name="Stenlid J."/>
            <person name="Sun H."/>
            <person name="Sun S."/>
            <person name="Syed K."/>
            <person name="Tsang A."/>
            <person name="Wiebenga A."/>
            <person name="Young D."/>
            <person name="Pisabarro A."/>
            <person name="Eastwood D.C."/>
            <person name="Martin F."/>
            <person name="Cullen D."/>
            <person name="Grigoriev I.V."/>
            <person name="Hibbett D.S."/>
        </authorList>
    </citation>
    <scope>NUCLEOTIDE SEQUENCE [LARGE SCALE GENOMIC DNA]</scope>
    <source>
        <strain evidence="2">FP-101664</strain>
    </source>
</reference>